<organism evidence="7">
    <name type="scientific">Cydia pomonella granulosis virus</name>
    <name type="common">CpGV</name>
    <name type="synonym">Cydia pomonella granulovirus</name>
    <dbReference type="NCBI Taxonomy" id="28289"/>
    <lineage>
        <taxon>Viruses</taxon>
        <taxon>Viruses incertae sedis</taxon>
        <taxon>Naldaviricetes</taxon>
        <taxon>Lefavirales</taxon>
        <taxon>Baculoviridae</taxon>
        <taxon>Betabaculovirus</taxon>
        <taxon>Betabaculovirus cypomonellae</taxon>
    </lineage>
</organism>
<dbReference type="InterPro" id="IPR013540">
    <property type="entry name" value="ChitinaseA_N"/>
</dbReference>
<dbReference type="Gene3D" id="2.60.40.10">
    <property type="entry name" value="Immunoglobulins"/>
    <property type="match status" value="1"/>
</dbReference>
<dbReference type="PANTHER" id="PTHR11177:SF317">
    <property type="entry name" value="CHITINASE 12-RELATED"/>
    <property type="match status" value="1"/>
</dbReference>
<accession>A0A097P0J5</accession>
<dbReference type="InterPro" id="IPR014756">
    <property type="entry name" value="Ig_E-set"/>
</dbReference>
<dbReference type="Pfam" id="PF00704">
    <property type="entry name" value="Glyco_hydro_18"/>
    <property type="match status" value="1"/>
</dbReference>
<dbReference type="PROSITE" id="PS01095">
    <property type="entry name" value="GH18_1"/>
    <property type="match status" value="1"/>
</dbReference>
<dbReference type="GO" id="GO:0004568">
    <property type="term" value="F:chitinase activity"/>
    <property type="evidence" value="ECO:0007669"/>
    <property type="project" value="InterPro"/>
</dbReference>
<dbReference type="GO" id="GO:0006032">
    <property type="term" value="P:chitin catabolic process"/>
    <property type="evidence" value="ECO:0007669"/>
    <property type="project" value="UniProtKB-KW"/>
</dbReference>
<dbReference type="SUPFAM" id="SSF81296">
    <property type="entry name" value="E set domains"/>
    <property type="match status" value="1"/>
</dbReference>
<feature type="domain" description="GH18" evidence="6">
    <location>
        <begin position="156"/>
        <end position="558"/>
    </location>
</feature>
<dbReference type="CDD" id="cd06548">
    <property type="entry name" value="GH18_chitinase"/>
    <property type="match status" value="1"/>
</dbReference>
<dbReference type="Pfam" id="PF08329">
    <property type="entry name" value="ChitinaseA_N"/>
    <property type="match status" value="1"/>
</dbReference>
<keyword evidence="3" id="KW-0146">Chitin degradation</keyword>
<evidence type="ECO:0000256" key="2">
    <source>
        <dbReference type="ARBA" id="ARBA00022801"/>
    </source>
</evidence>
<dbReference type="InterPro" id="IPR017853">
    <property type="entry name" value="GH"/>
</dbReference>
<keyword evidence="4 5" id="KW-0326">Glycosidase</keyword>
<dbReference type="GO" id="GO:0005975">
    <property type="term" value="P:carbohydrate metabolic process"/>
    <property type="evidence" value="ECO:0007669"/>
    <property type="project" value="InterPro"/>
</dbReference>
<proteinExistence type="inferred from homology"/>
<dbReference type="PROSITE" id="PS51910">
    <property type="entry name" value="GH18_2"/>
    <property type="match status" value="1"/>
</dbReference>
<evidence type="ECO:0000313" key="7">
    <source>
        <dbReference type="EMBL" id="AIU36659.1"/>
    </source>
</evidence>
<keyword evidence="3" id="KW-0624">Polysaccharide degradation</keyword>
<sequence length="594" mass="66637">MIVYHTLFLCALFLTQCHSKPGTPQIRWATHKYSLVEVNEQAQSYNSLVKTVHESVPVSLEWDVWSGARGDSVHLVWDGQVVKEGSSDELREQKIVYNVRKGGRSSVAVRLCDGEGCSDSVPVEVVVADTDGSHLGRLEYEWRENNVPYQRAPENGVVAAYFVEWGVYGRQFPADKVPVPNLSHLLYGFVPICGGDGLNDALKQVPGSFEALQRSCAGRDDFKVSIHDLWGAVQKPQKGVEAYDEPYKGNFGQLMAIKHHNPNLTILPSIGGWTLSDPFYKMHDSAKRRVFVQSVREFLETWKFFDGVDIDWEFPGGKGANDKLGDADTDKYTYVQLLSDLRQMLDELEEKTGRRLQLTSAISGGYDKIDVVDYKQCQQYLDYIFVMNYDYKGAWSMTDLGYHAPLYPPSWKTHENYTTDFALRRLLNQSVNSGKLVVGVAMYGRGWSGVTNYTNNNLFSGVATGKVKGTWEDGVVDYREIGAASTYTKAYDHSSHAAYAYRKTAERVYDLVTYDSVKSVLAKGEYVREHGLGGLFAWEIDADNGDLLNAMNEGLGNRRKSDEMVVLGSGNFKNYFCPFKNAIIYAINSVCNSV</sequence>
<dbReference type="GO" id="GO:0008061">
    <property type="term" value="F:chitin binding"/>
    <property type="evidence" value="ECO:0007669"/>
    <property type="project" value="InterPro"/>
</dbReference>
<keyword evidence="2 5" id="KW-0378">Hydrolase</keyword>
<dbReference type="PANTHER" id="PTHR11177">
    <property type="entry name" value="CHITINASE"/>
    <property type="match status" value="1"/>
</dbReference>
<gene>
    <name evidence="7" type="primary">orf10</name>
</gene>
<dbReference type="SUPFAM" id="SSF51445">
    <property type="entry name" value="(Trans)glycosidases"/>
    <property type="match status" value="1"/>
</dbReference>
<reference evidence="7" key="1">
    <citation type="journal article" date="2014" name="Proc. Natl. Acad. Sci. U.S.A.">
        <title>Baculovirus resistance in codling moth is virus isolate-dependent and the consequence of a mutation in viral gene pe38.</title>
        <authorList>
            <person name="Gebhardt M.M."/>
            <person name="Eberle K.E."/>
            <person name="Radtke P."/>
            <person name="Jehle J.A."/>
        </authorList>
    </citation>
    <scope>NUCLEOTIDE SEQUENCE</scope>
    <source>
        <strain evidence="7">CpGV-S</strain>
    </source>
</reference>
<dbReference type="InterPro" id="IPR050314">
    <property type="entry name" value="Glycosyl_Hydrlase_18"/>
</dbReference>
<dbReference type="InterPro" id="IPR001579">
    <property type="entry name" value="Glyco_hydro_18_chit_AS"/>
</dbReference>
<dbReference type="InterPro" id="IPR013783">
    <property type="entry name" value="Ig-like_fold"/>
</dbReference>
<keyword evidence="3" id="KW-0119">Carbohydrate metabolism</keyword>
<protein>
    <submittedName>
        <fullName evidence="7">ORF10 chitinase</fullName>
    </submittedName>
</protein>
<evidence type="ECO:0000256" key="4">
    <source>
        <dbReference type="ARBA" id="ARBA00023295"/>
    </source>
</evidence>
<dbReference type="SUPFAM" id="SSF54556">
    <property type="entry name" value="Chitinase insertion domain"/>
    <property type="match status" value="1"/>
</dbReference>
<dbReference type="InterPro" id="IPR011583">
    <property type="entry name" value="Chitinase_II/V-like_cat"/>
</dbReference>
<evidence type="ECO:0000256" key="3">
    <source>
        <dbReference type="ARBA" id="ARBA00023024"/>
    </source>
</evidence>
<name>A0A097P0J5_GVCP</name>
<evidence type="ECO:0000256" key="1">
    <source>
        <dbReference type="ARBA" id="ARBA00009121"/>
    </source>
</evidence>
<dbReference type="InterPro" id="IPR029070">
    <property type="entry name" value="Chitinase_insertion_sf"/>
</dbReference>
<comment type="similarity">
    <text evidence="1">Belongs to the glycosyl hydrolase 18 family. Chitinase class II subfamily.</text>
</comment>
<dbReference type="InterPro" id="IPR001223">
    <property type="entry name" value="Glyco_hydro18_cat"/>
</dbReference>
<dbReference type="EMBL" id="KM217573">
    <property type="protein sequence ID" value="AIU36659.1"/>
    <property type="molecule type" value="Genomic_DNA"/>
</dbReference>
<dbReference type="Gene3D" id="3.10.50.10">
    <property type="match status" value="1"/>
</dbReference>
<evidence type="ECO:0000259" key="6">
    <source>
        <dbReference type="PROSITE" id="PS51910"/>
    </source>
</evidence>
<dbReference type="SMART" id="SM00636">
    <property type="entry name" value="Glyco_18"/>
    <property type="match status" value="1"/>
</dbReference>
<evidence type="ECO:0000256" key="5">
    <source>
        <dbReference type="RuleBase" id="RU000489"/>
    </source>
</evidence>
<dbReference type="Gene3D" id="3.20.20.80">
    <property type="entry name" value="Glycosidases"/>
    <property type="match status" value="1"/>
</dbReference>
<organismHost>
    <name type="scientific">Cydia pomonella</name>
    <name type="common">Codling moth</name>
    <dbReference type="NCBI Taxonomy" id="82600"/>
</organismHost>